<reference evidence="7" key="1">
    <citation type="submission" date="2019-03" db="UniProtKB">
        <authorList>
            <consortium name="Ensembl"/>
        </authorList>
    </citation>
    <scope>IDENTIFICATION</scope>
</reference>
<dbReference type="PANTHER" id="PTHR48188:SF3">
    <property type="entry name" value="60S RIBOSOMAL PROTEIN L37A-RELATED"/>
    <property type="match status" value="1"/>
</dbReference>
<dbReference type="GO" id="GO:0070180">
    <property type="term" value="F:large ribosomal subunit rRNA binding"/>
    <property type="evidence" value="ECO:0007669"/>
    <property type="project" value="TreeGrafter"/>
</dbReference>
<keyword evidence="5" id="KW-0689">Ribosomal protein</keyword>
<protein>
    <recommendedName>
        <fullName evidence="8">60S ribosomal protein L37a-like</fullName>
    </recommendedName>
</protein>
<dbReference type="SUPFAM" id="SSF57829">
    <property type="entry name" value="Zn-binding ribosomal proteins"/>
    <property type="match status" value="1"/>
</dbReference>
<comment type="similarity">
    <text evidence="1">Belongs to the eukaryotic ribosomal protein eL43 family.</text>
</comment>
<dbReference type="InterPro" id="IPR002674">
    <property type="entry name" value="Ribosomal_eL43"/>
</dbReference>
<keyword evidence="3" id="KW-0863">Zinc-finger</keyword>
<dbReference type="Gene3D" id="2.20.25.30">
    <property type="match status" value="1"/>
</dbReference>
<evidence type="ECO:0000256" key="4">
    <source>
        <dbReference type="ARBA" id="ARBA00022833"/>
    </source>
</evidence>
<evidence type="ECO:0000256" key="6">
    <source>
        <dbReference type="ARBA" id="ARBA00023274"/>
    </source>
</evidence>
<dbReference type="GO" id="GO:0006412">
    <property type="term" value="P:translation"/>
    <property type="evidence" value="ECO:0007669"/>
    <property type="project" value="InterPro"/>
</dbReference>
<dbReference type="GO" id="GO:0003735">
    <property type="term" value="F:structural constituent of ribosome"/>
    <property type="evidence" value="ECO:0007669"/>
    <property type="project" value="InterPro"/>
</dbReference>
<keyword evidence="6" id="KW-0687">Ribonucleoprotein</keyword>
<evidence type="ECO:0000256" key="3">
    <source>
        <dbReference type="ARBA" id="ARBA00022771"/>
    </source>
</evidence>
<name>A0A452UQ54_URSMA</name>
<organism evidence="7">
    <name type="scientific">Ursus maritimus</name>
    <name type="common">Polar bear</name>
    <name type="synonym">Thalarctos maritimus</name>
    <dbReference type="NCBI Taxonomy" id="29073"/>
    <lineage>
        <taxon>Eukaryota</taxon>
        <taxon>Metazoa</taxon>
        <taxon>Chordata</taxon>
        <taxon>Craniata</taxon>
        <taxon>Vertebrata</taxon>
        <taxon>Euteleostomi</taxon>
        <taxon>Mammalia</taxon>
        <taxon>Eutheria</taxon>
        <taxon>Laurasiatheria</taxon>
        <taxon>Carnivora</taxon>
        <taxon>Caniformia</taxon>
        <taxon>Ursidae</taxon>
        <taxon>Ursus</taxon>
    </lineage>
</organism>
<dbReference type="InterPro" id="IPR011331">
    <property type="entry name" value="Ribosomal_eL37/eL43"/>
</dbReference>
<dbReference type="Pfam" id="PF01780">
    <property type="entry name" value="Ribosomal_L37ae"/>
    <property type="match status" value="1"/>
</dbReference>
<dbReference type="PANTHER" id="PTHR48188">
    <property type="entry name" value="60S RIBOSOMAL PROTEIN L43"/>
    <property type="match status" value="1"/>
</dbReference>
<dbReference type="GeneTree" id="ENSGT00390000016988"/>
<dbReference type="GO" id="GO:0008270">
    <property type="term" value="F:zinc ion binding"/>
    <property type="evidence" value="ECO:0007669"/>
    <property type="project" value="UniProtKB-KW"/>
</dbReference>
<accession>A0A452UQ54</accession>
<evidence type="ECO:0000313" key="7">
    <source>
        <dbReference type="Ensembl" id="ENSUMAP00000023176"/>
    </source>
</evidence>
<keyword evidence="4" id="KW-0862">Zinc</keyword>
<proteinExistence type="inferred from homology"/>
<dbReference type="AlphaFoldDB" id="A0A452UQ54"/>
<dbReference type="GO" id="GO:0022625">
    <property type="term" value="C:cytosolic large ribosomal subunit"/>
    <property type="evidence" value="ECO:0007669"/>
    <property type="project" value="TreeGrafter"/>
</dbReference>
<dbReference type="AntiFam" id="ANF00010">
    <property type="entry name" value="tRNA translation"/>
</dbReference>
<evidence type="ECO:0008006" key="8">
    <source>
        <dbReference type="Google" id="ProtNLM"/>
    </source>
</evidence>
<keyword evidence="2" id="KW-0479">Metal-binding</keyword>
<sequence length="95" mass="10676">MVPKIERRQHAEYTCSFCGKTKMKGRAVGLWHRGSHMRTVVRGAWTLSTAPAVTVKSASRRLKELRGARLAQWVEHVTLNLRVVSSSPTLSMETT</sequence>
<evidence type="ECO:0000256" key="2">
    <source>
        <dbReference type="ARBA" id="ARBA00022723"/>
    </source>
</evidence>
<evidence type="ECO:0000256" key="5">
    <source>
        <dbReference type="ARBA" id="ARBA00022980"/>
    </source>
</evidence>
<evidence type="ECO:0000256" key="1">
    <source>
        <dbReference type="ARBA" id="ARBA00008672"/>
    </source>
</evidence>
<dbReference type="Ensembl" id="ENSUMAT00000027467.1">
    <property type="protein sequence ID" value="ENSUMAP00000023176.1"/>
    <property type="gene ID" value="ENSUMAG00000016901.1"/>
</dbReference>
<dbReference type="InterPro" id="IPR011332">
    <property type="entry name" value="Ribosomal_zn-bd"/>
</dbReference>